<dbReference type="PANTHER" id="PTHR30126:SF2">
    <property type="entry name" value="HTH-TYPE TRANSCRIPTIONAL REGULATOR YJIE"/>
    <property type="match status" value="1"/>
</dbReference>
<dbReference type="GO" id="GO:0000976">
    <property type="term" value="F:transcription cis-regulatory region binding"/>
    <property type="evidence" value="ECO:0007669"/>
    <property type="project" value="TreeGrafter"/>
</dbReference>
<dbReference type="EMBL" id="FXTE01000016">
    <property type="protein sequence ID" value="SMO90497.1"/>
    <property type="molecule type" value="Genomic_DNA"/>
</dbReference>
<dbReference type="RefSeq" id="WP_281973759.1">
    <property type="nucleotide sequence ID" value="NZ_CANNGM010000016.1"/>
</dbReference>
<sequence length="299" mass="33419">MQVHTLDLNWLRDFECLARTLNFTRASDERNITQSAFSRRIKALESWVGLPLVNRATYPVQLTEAGQQFLPVALAAISQLSESRQSLRDADRGDSRFIRFSVLHTIAVNFLASRIEELQMQIPDLRTRVLSDSLSTCCDLLVEGAVDILLCYNHHSVSPMIDETAFERKDLLKDRLVPVATADSARAMGWSLAEQDGPPIPYLAYDRSSFLGMVVENTIDRKPLNAETIYVDSLVETIKRRLITGSGFAWMPETAISPELDAGLLVPIGDDAWCATLTISAFANPATFDQTAQQLWDQL</sequence>
<dbReference type="Pfam" id="PF00126">
    <property type="entry name" value="HTH_1"/>
    <property type="match status" value="1"/>
</dbReference>
<keyword evidence="2" id="KW-0805">Transcription regulation</keyword>
<keyword evidence="3 6" id="KW-0238">DNA-binding</keyword>
<proteinExistence type="inferred from homology"/>
<reference evidence="6 7" key="1">
    <citation type="submission" date="2017-05" db="EMBL/GenBank/DDBJ databases">
        <authorList>
            <person name="Varghese N."/>
            <person name="Submissions S."/>
        </authorList>
    </citation>
    <scope>NUCLEOTIDE SEQUENCE [LARGE SCALE GENOMIC DNA]</scope>
    <source>
        <strain evidence="6 7">DSM 28009</strain>
    </source>
</reference>
<dbReference type="PRINTS" id="PR00039">
    <property type="entry name" value="HTHLYSR"/>
</dbReference>
<organism evidence="6 7">
    <name type="scientific">Ruegeria faecimaris</name>
    <dbReference type="NCBI Taxonomy" id="686389"/>
    <lineage>
        <taxon>Bacteria</taxon>
        <taxon>Pseudomonadati</taxon>
        <taxon>Pseudomonadota</taxon>
        <taxon>Alphaproteobacteria</taxon>
        <taxon>Rhodobacterales</taxon>
        <taxon>Roseobacteraceae</taxon>
        <taxon>Ruegeria</taxon>
    </lineage>
</organism>
<protein>
    <submittedName>
        <fullName evidence="6">DNA-binding transcriptional regulator, LysR family</fullName>
    </submittedName>
</protein>
<dbReference type="Pfam" id="PF03466">
    <property type="entry name" value="LysR_substrate"/>
    <property type="match status" value="1"/>
</dbReference>
<evidence type="ECO:0000256" key="2">
    <source>
        <dbReference type="ARBA" id="ARBA00023015"/>
    </source>
</evidence>
<keyword evidence="4" id="KW-0804">Transcription</keyword>
<dbReference type="InterPro" id="IPR000847">
    <property type="entry name" value="LysR_HTH_N"/>
</dbReference>
<gene>
    <name evidence="6" type="ORF">SAMN06265380_11624</name>
</gene>
<evidence type="ECO:0000313" key="6">
    <source>
        <dbReference type="EMBL" id="SMO90497.1"/>
    </source>
</evidence>
<keyword evidence="7" id="KW-1185">Reference proteome</keyword>
<evidence type="ECO:0000256" key="4">
    <source>
        <dbReference type="ARBA" id="ARBA00023163"/>
    </source>
</evidence>
<dbReference type="SUPFAM" id="SSF46785">
    <property type="entry name" value="Winged helix' DNA-binding domain"/>
    <property type="match status" value="1"/>
</dbReference>
<dbReference type="Gene3D" id="3.40.190.10">
    <property type="entry name" value="Periplasmic binding protein-like II"/>
    <property type="match status" value="2"/>
</dbReference>
<dbReference type="CDD" id="cd05466">
    <property type="entry name" value="PBP2_LTTR_substrate"/>
    <property type="match status" value="1"/>
</dbReference>
<evidence type="ECO:0000313" key="7">
    <source>
        <dbReference type="Proteomes" id="UP000319555"/>
    </source>
</evidence>
<dbReference type="Proteomes" id="UP000319555">
    <property type="component" value="Unassembled WGS sequence"/>
</dbReference>
<comment type="similarity">
    <text evidence="1">Belongs to the LysR transcriptional regulatory family.</text>
</comment>
<dbReference type="GO" id="GO:0003700">
    <property type="term" value="F:DNA-binding transcription factor activity"/>
    <property type="evidence" value="ECO:0007669"/>
    <property type="project" value="InterPro"/>
</dbReference>
<evidence type="ECO:0000259" key="5">
    <source>
        <dbReference type="PROSITE" id="PS50931"/>
    </source>
</evidence>
<dbReference type="PANTHER" id="PTHR30126">
    <property type="entry name" value="HTH-TYPE TRANSCRIPTIONAL REGULATOR"/>
    <property type="match status" value="1"/>
</dbReference>
<evidence type="ECO:0000256" key="1">
    <source>
        <dbReference type="ARBA" id="ARBA00009437"/>
    </source>
</evidence>
<dbReference type="Gene3D" id="1.10.10.10">
    <property type="entry name" value="Winged helix-like DNA-binding domain superfamily/Winged helix DNA-binding domain"/>
    <property type="match status" value="1"/>
</dbReference>
<dbReference type="AlphaFoldDB" id="A0A521F309"/>
<dbReference type="InterPro" id="IPR036390">
    <property type="entry name" value="WH_DNA-bd_sf"/>
</dbReference>
<dbReference type="InterPro" id="IPR036388">
    <property type="entry name" value="WH-like_DNA-bd_sf"/>
</dbReference>
<accession>A0A521F309</accession>
<dbReference type="PROSITE" id="PS50931">
    <property type="entry name" value="HTH_LYSR"/>
    <property type="match status" value="1"/>
</dbReference>
<evidence type="ECO:0000256" key="3">
    <source>
        <dbReference type="ARBA" id="ARBA00023125"/>
    </source>
</evidence>
<name>A0A521F309_9RHOB</name>
<dbReference type="SUPFAM" id="SSF53850">
    <property type="entry name" value="Periplasmic binding protein-like II"/>
    <property type="match status" value="1"/>
</dbReference>
<feature type="domain" description="HTH lysR-type" evidence="5">
    <location>
        <begin position="6"/>
        <end position="63"/>
    </location>
</feature>
<dbReference type="InterPro" id="IPR005119">
    <property type="entry name" value="LysR_subst-bd"/>
</dbReference>